<name>A0AA39YPV4_9PEZI</name>
<accession>A0AA39YPV4</accession>
<dbReference type="Proteomes" id="UP001174936">
    <property type="component" value="Unassembled WGS sequence"/>
</dbReference>
<protein>
    <submittedName>
        <fullName evidence="1">Uncharacterized protein</fullName>
    </submittedName>
</protein>
<evidence type="ECO:0000313" key="1">
    <source>
        <dbReference type="EMBL" id="KAK0655542.1"/>
    </source>
</evidence>
<dbReference type="EMBL" id="JAULSV010000001">
    <property type="protein sequence ID" value="KAK0655542.1"/>
    <property type="molecule type" value="Genomic_DNA"/>
</dbReference>
<evidence type="ECO:0000313" key="2">
    <source>
        <dbReference type="Proteomes" id="UP001174936"/>
    </source>
</evidence>
<sequence length="74" mass="8300">MDAFCCRWSLLLSRAYGSMGIRGMAEPSTLVEVLIMACLAHPFVFRGQSDRSVWLCTTNTIDLDQCSGLIRTPW</sequence>
<dbReference type="AlphaFoldDB" id="A0AA39YPV4"/>
<keyword evidence="2" id="KW-1185">Reference proteome</keyword>
<organism evidence="1 2">
    <name type="scientific">Cercophora newfieldiana</name>
    <dbReference type="NCBI Taxonomy" id="92897"/>
    <lineage>
        <taxon>Eukaryota</taxon>
        <taxon>Fungi</taxon>
        <taxon>Dikarya</taxon>
        <taxon>Ascomycota</taxon>
        <taxon>Pezizomycotina</taxon>
        <taxon>Sordariomycetes</taxon>
        <taxon>Sordariomycetidae</taxon>
        <taxon>Sordariales</taxon>
        <taxon>Lasiosphaeriaceae</taxon>
        <taxon>Cercophora</taxon>
    </lineage>
</organism>
<gene>
    <name evidence="1" type="ORF">B0T16DRAFT_397210</name>
</gene>
<proteinExistence type="predicted"/>
<comment type="caution">
    <text evidence="1">The sequence shown here is derived from an EMBL/GenBank/DDBJ whole genome shotgun (WGS) entry which is preliminary data.</text>
</comment>
<reference evidence="1" key="1">
    <citation type="submission" date="2023-06" db="EMBL/GenBank/DDBJ databases">
        <title>Genome-scale phylogeny and comparative genomics of the fungal order Sordariales.</title>
        <authorList>
            <consortium name="Lawrence Berkeley National Laboratory"/>
            <person name="Hensen N."/>
            <person name="Bonometti L."/>
            <person name="Westerberg I."/>
            <person name="Brannstrom I.O."/>
            <person name="Guillou S."/>
            <person name="Cros-Aarteil S."/>
            <person name="Calhoun S."/>
            <person name="Haridas S."/>
            <person name="Kuo A."/>
            <person name="Mondo S."/>
            <person name="Pangilinan J."/>
            <person name="Riley R."/>
            <person name="Labutti K."/>
            <person name="Andreopoulos B."/>
            <person name="Lipzen A."/>
            <person name="Chen C."/>
            <person name="Yanf M."/>
            <person name="Daum C."/>
            <person name="Ng V."/>
            <person name="Clum A."/>
            <person name="Steindorff A."/>
            <person name="Ohm R."/>
            <person name="Martin F."/>
            <person name="Silar P."/>
            <person name="Natvig D."/>
            <person name="Lalanne C."/>
            <person name="Gautier V."/>
            <person name="Ament-Velasquez S.L."/>
            <person name="Kruys A."/>
            <person name="Hutchinson M.I."/>
            <person name="Powell A.J."/>
            <person name="Barry K."/>
            <person name="Miller A.N."/>
            <person name="Grigoriev I.V."/>
            <person name="Debuchy R."/>
            <person name="Gladieux P."/>
            <person name="Thoren M.H."/>
            <person name="Johannesson H."/>
        </authorList>
    </citation>
    <scope>NUCLEOTIDE SEQUENCE</scope>
    <source>
        <strain evidence="1">SMH2532-1</strain>
    </source>
</reference>